<proteinExistence type="predicted"/>
<feature type="domain" description="Protein kinase" evidence="6">
    <location>
        <begin position="556"/>
        <end position="692"/>
    </location>
</feature>
<dbReference type="Gene3D" id="3.40.190.10">
    <property type="entry name" value="Periplasmic binding protein-like II"/>
    <property type="match status" value="2"/>
</dbReference>
<dbReference type="Gene3D" id="1.10.510.10">
    <property type="entry name" value="Transferase(Phosphotransferase) domain 1"/>
    <property type="match status" value="1"/>
</dbReference>
<dbReference type="InterPro" id="IPR051681">
    <property type="entry name" value="Ser/Thr_Kinases-Pseudokinases"/>
</dbReference>
<evidence type="ECO:0000256" key="2">
    <source>
        <dbReference type="ARBA" id="ARBA00022741"/>
    </source>
</evidence>
<evidence type="ECO:0000256" key="1">
    <source>
        <dbReference type="ARBA" id="ARBA00022527"/>
    </source>
</evidence>
<dbReference type="GeneID" id="25562342"/>
<reference evidence="7 8" key="1">
    <citation type="submission" date="2010-05" db="EMBL/GenBank/DDBJ databases">
        <title>The Genome Sequence of Thecamonas trahens ATCC 50062.</title>
        <authorList>
            <consortium name="The Broad Institute Genome Sequencing Platform"/>
            <person name="Russ C."/>
            <person name="Cuomo C."/>
            <person name="Shea T."/>
            <person name="Young S.K."/>
            <person name="Zeng Q."/>
            <person name="Koehrsen M."/>
            <person name="Haas B."/>
            <person name="Borodovsky M."/>
            <person name="Guigo R."/>
            <person name="Alvarado L."/>
            <person name="Berlin A."/>
            <person name="Bochicchio J."/>
            <person name="Borenstein D."/>
            <person name="Chapman S."/>
            <person name="Chen Z."/>
            <person name="Freedman E."/>
            <person name="Gellesch M."/>
            <person name="Goldberg J."/>
            <person name="Griggs A."/>
            <person name="Gujja S."/>
            <person name="Heilman E."/>
            <person name="Heiman D."/>
            <person name="Hepburn T."/>
            <person name="Howarth C."/>
            <person name="Jen D."/>
            <person name="Larson L."/>
            <person name="Mehta T."/>
            <person name="Park D."/>
            <person name="Pearson M."/>
            <person name="Roberts A."/>
            <person name="Saif S."/>
            <person name="Shenoy N."/>
            <person name="Sisk P."/>
            <person name="Stolte C."/>
            <person name="Sykes S."/>
            <person name="Thomson T."/>
            <person name="Walk T."/>
            <person name="White J."/>
            <person name="Yandava C."/>
            <person name="Burger G."/>
            <person name="Gray M.W."/>
            <person name="Holland P.W.H."/>
            <person name="King N."/>
            <person name="Lang F.B.F."/>
            <person name="Roger A.J."/>
            <person name="Ruiz-Trillo I."/>
            <person name="Lander E."/>
            <person name="Nusbaum C."/>
        </authorList>
    </citation>
    <scope>NUCLEOTIDE SEQUENCE [LARGE SCALE GENOMIC DNA]</scope>
    <source>
        <strain evidence="7 8">ATCC 50062</strain>
    </source>
</reference>
<dbReference type="eggNOG" id="KOG0192">
    <property type="taxonomic scope" value="Eukaryota"/>
</dbReference>
<dbReference type="SUPFAM" id="SSF53850">
    <property type="entry name" value="Periplasmic binding protein-like II"/>
    <property type="match status" value="1"/>
</dbReference>
<dbReference type="STRING" id="461836.A0A0L0D1T7"/>
<dbReference type="RefSeq" id="XP_013760529.1">
    <property type="nucleotide sequence ID" value="XM_013905075.1"/>
</dbReference>
<dbReference type="PROSITE" id="PS00107">
    <property type="entry name" value="PROTEIN_KINASE_ATP"/>
    <property type="match status" value="1"/>
</dbReference>
<dbReference type="InterPro" id="IPR006059">
    <property type="entry name" value="SBP"/>
</dbReference>
<dbReference type="AlphaFoldDB" id="A0A0L0D1T7"/>
<dbReference type="Proteomes" id="UP000054408">
    <property type="component" value="Unassembled WGS sequence"/>
</dbReference>
<dbReference type="PROSITE" id="PS50011">
    <property type="entry name" value="PROTEIN_KINASE_DOM"/>
    <property type="match status" value="1"/>
</dbReference>
<dbReference type="SUPFAM" id="SSF56112">
    <property type="entry name" value="Protein kinase-like (PK-like)"/>
    <property type="match status" value="1"/>
</dbReference>
<evidence type="ECO:0000313" key="7">
    <source>
        <dbReference type="EMBL" id="KNC46232.1"/>
    </source>
</evidence>
<feature type="transmembrane region" description="Helical" evidence="5">
    <location>
        <begin position="511"/>
        <end position="534"/>
    </location>
</feature>
<evidence type="ECO:0000256" key="5">
    <source>
        <dbReference type="SAM" id="Phobius"/>
    </source>
</evidence>
<keyword evidence="5" id="KW-0472">Membrane</keyword>
<dbReference type="InterPro" id="IPR011009">
    <property type="entry name" value="Kinase-like_dom_sf"/>
</dbReference>
<dbReference type="InterPro" id="IPR017441">
    <property type="entry name" value="Protein_kinase_ATP_BS"/>
</dbReference>
<name>A0A0L0D1T7_THETB</name>
<dbReference type="InterPro" id="IPR008271">
    <property type="entry name" value="Ser/Thr_kinase_AS"/>
</dbReference>
<dbReference type="Pfam" id="PF07714">
    <property type="entry name" value="PK_Tyr_Ser-Thr"/>
    <property type="match status" value="1"/>
</dbReference>
<dbReference type="Pfam" id="PF13416">
    <property type="entry name" value="SBP_bac_8"/>
    <property type="match status" value="1"/>
</dbReference>
<keyword evidence="3 4" id="KW-0067">ATP-binding</keyword>
<evidence type="ECO:0000256" key="4">
    <source>
        <dbReference type="PROSITE-ProRule" id="PRU10141"/>
    </source>
</evidence>
<dbReference type="InterPro" id="IPR000719">
    <property type="entry name" value="Prot_kinase_dom"/>
</dbReference>
<gene>
    <name evidence="7" type="ORF">AMSG_02683</name>
</gene>
<keyword evidence="8" id="KW-1185">Reference proteome</keyword>
<keyword evidence="1 7" id="KW-0723">Serine/threonine-protein kinase</keyword>
<keyword evidence="7" id="KW-0808">Transferase</keyword>
<dbReference type="GO" id="GO:0005524">
    <property type="term" value="F:ATP binding"/>
    <property type="evidence" value="ECO:0007669"/>
    <property type="project" value="UniProtKB-UniRule"/>
</dbReference>
<dbReference type="PROSITE" id="PS00108">
    <property type="entry name" value="PROTEIN_KINASE_ST"/>
    <property type="match status" value="1"/>
</dbReference>
<dbReference type="PANTHER" id="PTHR44329:SF298">
    <property type="entry name" value="MIXED LINEAGE KINASE DOMAIN-LIKE PROTEIN"/>
    <property type="match status" value="1"/>
</dbReference>
<keyword evidence="7" id="KW-0418">Kinase</keyword>
<dbReference type="GO" id="GO:0004674">
    <property type="term" value="F:protein serine/threonine kinase activity"/>
    <property type="evidence" value="ECO:0007669"/>
    <property type="project" value="UniProtKB-KW"/>
</dbReference>
<accession>A0A0L0D1T7</accession>
<dbReference type="Gene3D" id="3.30.200.20">
    <property type="entry name" value="Phosphorylase Kinase, domain 1"/>
    <property type="match status" value="1"/>
</dbReference>
<keyword evidence="5" id="KW-0812">Transmembrane</keyword>
<evidence type="ECO:0000256" key="3">
    <source>
        <dbReference type="ARBA" id="ARBA00022840"/>
    </source>
</evidence>
<protein>
    <submittedName>
        <fullName evidence="7">Serine/threonine protein kinase</fullName>
    </submittedName>
</protein>
<sequence>MALRMFVYASQTSQFTSVSKAFADGYTSSTGDPVGVLQAEFNEFSDKAVYEYWLKAFGSPDIIPLYNGAGKQEFIDSGAFLDLTDLWEKHGFAEDTVPAALDYVTGRDGKRYGVPTMATGNLCNYRKSVFAAHDVVPPTTWSELLAACEVFKAAGMKCLGTDLFSIPTSQYFDSLAIRMHGDAFYEQFFMANITLEDPRIRAVFDELVPLFDAGFLSRKDSATYGLEMTWALDFALDPNATAIYCGFDSLAGVVLSAGVSDADVGAFRFPAYDGTRGTASPTEANNGVLSVFVAFASPISSAFHDRSRAILDYIGNATTQKEVLTGRSGVYPLRPSLTEVMTSSRTRLAYDTMLEAEHAFERSGMAAFGYPELLARWQKFIFTLYGQKTSADATALIDAELPQLEAVRLSAVLKQASTPVANPSSGSFSEPISVELTTLTPGAVIHYTIDGSQPNVASPVYTGSVNIALSGVTELRAIAAAPELSNSNVMVSSYQITLAVLNAESTDNKRLLAILLPVFLGICCIASIIGYVVYRRKSVTYKLSSDSDLVIPEKELTVGKAVGAGSYGTVYAGKWRSTAVAVKRTRTKEMSPAQLREFVDEASMLLRLRHSNVVIFMGITLEPPSLVTEFMDRGSMYEVLHSPDLFLDSSILLKWAHNITQGLQYLSHAGVVHGDFKSLNVLFDNNWVPKNL</sequence>
<feature type="binding site" evidence="4">
    <location>
        <position position="583"/>
    </location>
    <ligand>
        <name>ATP</name>
        <dbReference type="ChEBI" id="CHEBI:30616"/>
    </ligand>
</feature>
<dbReference type="PANTHER" id="PTHR44329">
    <property type="entry name" value="SERINE/THREONINE-PROTEIN KINASE TNNI3K-RELATED"/>
    <property type="match status" value="1"/>
</dbReference>
<evidence type="ECO:0000313" key="8">
    <source>
        <dbReference type="Proteomes" id="UP000054408"/>
    </source>
</evidence>
<dbReference type="InterPro" id="IPR001245">
    <property type="entry name" value="Ser-Thr/Tyr_kinase_cat_dom"/>
</dbReference>
<dbReference type="EMBL" id="GL349442">
    <property type="protein sequence ID" value="KNC46232.1"/>
    <property type="molecule type" value="Genomic_DNA"/>
</dbReference>
<dbReference type="Pfam" id="PF13290">
    <property type="entry name" value="CHB_HEX_C_1"/>
    <property type="match status" value="1"/>
</dbReference>
<evidence type="ECO:0000259" key="6">
    <source>
        <dbReference type="PROSITE" id="PS50011"/>
    </source>
</evidence>
<dbReference type="InterPro" id="IPR059177">
    <property type="entry name" value="GH29D-like_dom"/>
</dbReference>
<keyword evidence="2 4" id="KW-0547">Nucleotide-binding</keyword>
<keyword evidence="5" id="KW-1133">Transmembrane helix</keyword>
<organism evidence="7 8">
    <name type="scientific">Thecamonas trahens ATCC 50062</name>
    <dbReference type="NCBI Taxonomy" id="461836"/>
    <lineage>
        <taxon>Eukaryota</taxon>
        <taxon>Apusozoa</taxon>
        <taxon>Apusomonadida</taxon>
        <taxon>Apusomonadidae</taxon>
        <taxon>Thecamonas</taxon>
    </lineage>
</organism>
<dbReference type="OrthoDB" id="546826at2759"/>